<evidence type="ECO:0000256" key="10">
    <source>
        <dbReference type="RuleBase" id="RU361171"/>
    </source>
</evidence>
<evidence type="ECO:0000256" key="4">
    <source>
        <dbReference type="ARBA" id="ARBA00022793"/>
    </source>
</evidence>
<evidence type="ECO:0000256" key="8">
    <source>
        <dbReference type="PIRSR" id="PIRSR602129-50"/>
    </source>
</evidence>
<dbReference type="Gene3D" id="4.10.280.50">
    <property type="match status" value="1"/>
</dbReference>
<protein>
    <recommendedName>
        <fullName evidence="3 10">Glutamate decarboxylase</fullName>
        <ecNumber evidence="3 10">4.1.1.15</ecNumber>
    </recommendedName>
</protein>
<dbReference type="PANTHER" id="PTHR43321:SF3">
    <property type="entry name" value="GLUTAMATE DECARBOXYLASE"/>
    <property type="match status" value="1"/>
</dbReference>
<proteinExistence type="inferred from homology"/>
<dbReference type="GO" id="GO:0006538">
    <property type="term" value="P:L-glutamate catabolic process"/>
    <property type="evidence" value="ECO:0007669"/>
    <property type="project" value="TreeGrafter"/>
</dbReference>
<dbReference type="Gene3D" id="3.40.640.10">
    <property type="entry name" value="Type I PLP-dependent aspartate aminotransferase-like (Major domain)"/>
    <property type="match status" value="1"/>
</dbReference>
<dbReference type="GO" id="GO:0030170">
    <property type="term" value="F:pyridoxal phosphate binding"/>
    <property type="evidence" value="ECO:0007669"/>
    <property type="project" value="InterPro"/>
</dbReference>
<evidence type="ECO:0000256" key="11">
    <source>
        <dbReference type="SAM" id="MobiDB-lite"/>
    </source>
</evidence>
<dbReference type="SUPFAM" id="SSF53383">
    <property type="entry name" value="PLP-dependent transferases"/>
    <property type="match status" value="1"/>
</dbReference>
<name>A0A7Y0L0B5_9FIRM</name>
<dbReference type="GO" id="GO:0005829">
    <property type="term" value="C:cytosol"/>
    <property type="evidence" value="ECO:0007669"/>
    <property type="project" value="TreeGrafter"/>
</dbReference>
<dbReference type="InterPro" id="IPR010107">
    <property type="entry name" value="Glutamate_decarboxylase"/>
</dbReference>
<keyword evidence="5 8" id="KW-0663">Pyridoxal phosphate</keyword>
<dbReference type="EC" id="4.1.1.15" evidence="3 10"/>
<gene>
    <name evidence="12" type="ORF">HIJ39_01060</name>
</gene>
<dbReference type="GO" id="GO:0004058">
    <property type="term" value="F:aromatic-L-amino-acid decarboxylase activity"/>
    <property type="evidence" value="ECO:0007669"/>
    <property type="project" value="UniProtKB-ARBA"/>
</dbReference>
<evidence type="ECO:0000256" key="6">
    <source>
        <dbReference type="ARBA" id="ARBA00023239"/>
    </source>
</evidence>
<evidence type="ECO:0000256" key="2">
    <source>
        <dbReference type="ARBA" id="ARBA00009533"/>
    </source>
</evidence>
<evidence type="ECO:0000256" key="1">
    <source>
        <dbReference type="ARBA" id="ARBA00001933"/>
    </source>
</evidence>
<dbReference type="AlphaFoldDB" id="A0A7Y0L0B5"/>
<dbReference type="CDD" id="cd06450">
    <property type="entry name" value="DOPA_deC_like"/>
    <property type="match status" value="1"/>
</dbReference>
<dbReference type="FunFam" id="3.40.640.10:FF:000017">
    <property type="entry name" value="Glutamate decarboxylase"/>
    <property type="match status" value="1"/>
</dbReference>
<keyword evidence="13" id="KW-1185">Reference proteome</keyword>
<keyword evidence="4 10" id="KW-0210">Decarboxylase</keyword>
<dbReference type="Proteomes" id="UP000533476">
    <property type="component" value="Unassembled WGS sequence"/>
</dbReference>
<evidence type="ECO:0000256" key="5">
    <source>
        <dbReference type="ARBA" id="ARBA00022898"/>
    </source>
</evidence>
<feature type="modified residue" description="N6-(pyridoxal phosphate)lysine" evidence="8">
    <location>
        <position position="289"/>
    </location>
</feature>
<comment type="catalytic activity">
    <reaction evidence="7 10">
        <text>L-glutamate + H(+) = 4-aminobutanoate + CO2</text>
        <dbReference type="Rhea" id="RHEA:17785"/>
        <dbReference type="ChEBI" id="CHEBI:15378"/>
        <dbReference type="ChEBI" id="CHEBI:16526"/>
        <dbReference type="ChEBI" id="CHEBI:29985"/>
        <dbReference type="ChEBI" id="CHEBI:59888"/>
        <dbReference type="EC" id="4.1.1.15"/>
    </reaction>
</comment>
<comment type="similarity">
    <text evidence="2 9">Belongs to the group II decarboxylase family.</text>
</comment>
<organism evidence="12 13">
    <name type="scientific">Sulfobacillus harzensis</name>
    <dbReference type="NCBI Taxonomy" id="2729629"/>
    <lineage>
        <taxon>Bacteria</taxon>
        <taxon>Bacillati</taxon>
        <taxon>Bacillota</taxon>
        <taxon>Clostridia</taxon>
        <taxon>Eubacteriales</taxon>
        <taxon>Clostridiales Family XVII. Incertae Sedis</taxon>
        <taxon>Sulfobacillus</taxon>
    </lineage>
</organism>
<reference evidence="12 13" key="1">
    <citation type="submission" date="2020-04" db="EMBL/GenBank/DDBJ databases">
        <authorList>
            <person name="Zhang R."/>
            <person name="Schippers A."/>
        </authorList>
    </citation>
    <scope>NUCLEOTIDE SEQUENCE [LARGE SCALE GENOMIC DNA]</scope>
    <source>
        <strain evidence="12 13">DSM 109850</strain>
    </source>
</reference>
<evidence type="ECO:0000313" key="12">
    <source>
        <dbReference type="EMBL" id="NMP20946.1"/>
    </source>
</evidence>
<dbReference type="NCBIfam" id="TIGR01788">
    <property type="entry name" value="Glu-decarb-GAD"/>
    <property type="match status" value="1"/>
</dbReference>
<comment type="caution">
    <text evidence="12">The sequence shown here is derived from an EMBL/GenBank/DDBJ whole genome shotgun (WGS) entry which is preliminary data.</text>
</comment>
<keyword evidence="6 9" id="KW-0456">Lyase</keyword>
<dbReference type="EMBL" id="JABBVZ010000002">
    <property type="protein sequence ID" value="NMP20946.1"/>
    <property type="molecule type" value="Genomic_DNA"/>
</dbReference>
<evidence type="ECO:0000313" key="13">
    <source>
        <dbReference type="Proteomes" id="UP000533476"/>
    </source>
</evidence>
<evidence type="ECO:0000256" key="9">
    <source>
        <dbReference type="RuleBase" id="RU000382"/>
    </source>
</evidence>
<dbReference type="InterPro" id="IPR015424">
    <property type="entry name" value="PyrdxlP-dep_Trfase"/>
</dbReference>
<sequence length="475" mass="53837">MPGRTMSPRRDLMATHQHPGQHPSNEVSINPLYARSGETTVPRYRLPERGLLPDTAYQIVHDEIALDGNARLNLATFVGTWMEPEAQRLYAETADKNMIDKDEYPQTASIEDRCIRIMADLWHAPNPHQALGVSTTGSSEACMLGGLALKRRWQKKQREQGKSTEHPNIVFSSAVQVVWEKFAAYFEVEPRYVDVTPERPHLTPDGVLEVVDENTIAVVPVMGVTYTGIYEPVADICAALDRYQEQTGIDIPVHVDAASGGFVAPFLQPDLPWDFRLPRVQSINTSGHKYGLVYPGLGWAIWRDRHAVPEELVFQVSYLGGSMPTFGLNFSRPGAQVLLQYYNFLRLGRDGYYQVQKACQEVAHFLSREIQKMGPFELLSDGSDIPVFAWKKTHDSNWTLHDLSHLLRERGWQVPAYPLPQRMEDTTIMRVVVRNSFSMDLAHLLLDDIKRAVDQLDKDGALFSSRRPHAKTFHH</sequence>
<dbReference type="PANTHER" id="PTHR43321">
    <property type="entry name" value="GLUTAMATE DECARBOXYLASE"/>
    <property type="match status" value="1"/>
</dbReference>
<evidence type="ECO:0000256" key="3">
    <source>
        <dbReference type="ARBA" id="ARBA00012421"/>
    </source>
</evidence>
<evidence type="ECO:0000256" key="7">
    <source>
        <dbReference type="ARBA" id="ARBA00048868"/>
    </source>
</evidence>
<accession>A0A7Y0L0B5</accession>
<dbReference type="InterPro" id="IPR002129">
    <property type="entry name" value="PyrdxlP-dep_de-COase"/>
</dbReference>
<dbReference type="Gene3D" id="3.90.1150.160">
    <property type="match status" value="1"/>
</dbReference>
<dbReference type="Pfam" id="PF00282">
    <property type="entry name" value="Pyridoxal_deC"/>
    <property type="match status" value="1"/>
</dbReference>
<feature type="region of interest" description="Disordered" evidence="11">
    <location>
        <begin position="1"/>
        <end position="28"/>
    </location>
</feature>
<dbReference type="InterPro" id="IPR015421">
    <property type="entry name" value="PyrdxlP-dep_Trfase_major"/>
</dbReference>
<dbReference type="GO" id="GO:0004351">
    <property type="term" value="F:glutamate decarboxylase activity"/>
    <property type="evidence" value="ECO:0007669"/>
    <property type="project" value="UniProtKB-EC"/>
</dbReference>
<comment type="cofactor">
    <cofactor evidence="1 8 9">
        <name>pyridoxal 5'-phosphate</name>
        <dbReference type="ChEBI" id="CHEBI:597326"/>
    </cofactor>
</comment>